<proteinExistence type="predicted"/>
<dbReference type="PANTHER" id="PTHR44591">
    <property type="entry name" value="STRESS RESPONSE REGULATOR PROTEIN 1"/>
    <property type="match status" value="1"/>
</dbReference>
<dbReference type="RefSeq" id="WP_196098069.1">
    <property type="nucleotide sequence ID" value="NZ_CP064939.1"/>
</dbReference>
<dbReference type="GO" id="GO:0000160">
    <property type="term" value="P:phosphorelay signal transduction system"/>
    <property type="evidence" value="ECO:0007669"/>
    <property type="project" value="InterPro"/>
</dbReference>
<dbReference type="PROSITE" id="PS50110">
    <property type="entry name" value="RESPONSE_REGULATORY"/>
    <property type="match status" value="1"/>
</dbReference>
<dbReference type="AlphaFoldDB" id="A0A7U3Q4U3"/>
<gene>
    <name evidence="4" type="ORF">IZT61_16105</name>
</gene>
<accession>A0A7U3Q4U3</accession>
<dbReference type="EMBL" id="CP064939">
    <property type="protein sequence ID" value="QPH38592.1"/>
    <property type="molecule type" value="Genomic_DNA"/>
</dbReference>
<reference evidence="4 5" key="1">
    <citation type="submission" date="2020-11" db="EMBL/GenBank/DDBJ databases">
        <title>Pedobacter endophytica, an endophytic bacteria isolated form Carex pumila.</title>
        <authorList>
            <person name="Peng Y."/>
            <person name="Jiang L."/>
            <person name="Lee J."/>
        </authorList>
    </citation>
    <scope>NUCLEOTIDE SEQUENCE [LARGE SCALE GENOMIC DNA]</scope>
    <source>
        <strain evidence="4 5">JBR3-12</strain>
    </source>
</reference>
<feature type="domain" description="Response regulatory" evidence="3">
    <location>
        <begin position="3"/>
        <end position="117"/>
    </location>
</feature>
<evidence type="ECO:0000259" key="3">
    <source>
        <dbReference type="PROSITE" id="PS50110"/>
    </source>
</evidence>
<protein>
    <submittedName>
        <fullName evidence="4">Response regulator</fullName>
    </submittedName>
</protein>
<dbReference type="InterPro" id="IPR050595">
    <property type="entry name" value="Bact_response_regulator"/>
</dbReference>
<sequence length="118" mass="13291">MARILVLENDVGNAEVIELILREERHEVLNIQCTNLLAGAIDKFLPQLIIMDILLDNADGRVLCNNLKSDSKTSQIPILLITAMMESHALLITSRADCLMLKPFDYSLLTRKVNEMIN</sequence>
<dbReference type="InterPro" id="IPR001789">
    <property type="entry name" value="Sig_transdc_resp-reg_receiver"/>
</dbReference>
<evidence type="ECO:0000256" key="2">
    <source>
        <dbReference type="PROSITE-ProRule" id="PRU00169"/>
    </source>
</evidence>
<name>A0A7U3Q4U3_9SPHI</name>
<dbReference type="SMART" id="SM00448">
    <property type="entry name" value="REC"/>
    <property type="match status" value="1"/>
</dbReference>
<dbReference type="Gene3D" id="3.40.50.2300">
    <property type="match status" value="1"/>
</dbReference>
<dbReference type="PANTHER" id="PTHR44591:SF3">
    <property type="entry name" value="RESPONSE REGULATORY DOMAIN-CONTAINING PROTEIN"/>
    <property type="match status" value="1"/>
</dbReference>
<evidence type="ECO:0000313" key="4">
    <source>
        <dbReference type="EMBL" id="QPH38592.1"/>
    </source>
</evidence>
<keyword evidence="1 2" id="KW-0597">Phosphoprotein</keyword>
<dbReference type="InterPro" id="IPR011006">
    <property type="entry name" value="CheY-like_superfamily"/>
</dbReference>
<keyword evidence="5" id="KW-1185">Reference proteome</keyword>
<dbReference type="SUPFAM" id="SSF52172">
    <property type="entry name" value="CheY-like"/>
    <property type="match status" value="1"/>
</dbReference>
<dbReference type="KEGG" id="pex:IZT61_16105"/>
<organism evidence="4 5">
    <name type="scientific">Pedobacter endophyticus</name>
    <dbReference type="NCBI Taxonomy" id="2789740"/>
    <lineage>
        <taxon>Bacteria</taxon>
        <taxon>Pseudomonadati</taxon>
        <taxon>Bacteroidota</taxon>
        <taxon>Sphingobacteriia</taxon>
        <taxon>Sphingobacteriales</taxon>
        <taxon>Sphingobacteriaceae</taxon>
        <taxon>Pedobacter</taxon>
    </lineage>
</organism>
<evidence type="ECO:0000313" key="5">
    <source>
        <dbReference type="Proteomes" id="UP000594759"/>
    </source>
</evidence>
<feature type="modified residue" description="4-aspartylphosphate" evidence="2">
    <location>
        <position position="52"/>
    </location>
</feature>
<evidence type="ECO:0000256" key="1">
    <source>
        <dbReference type="ARBA" id="ARBA00022553"/>
    </source>
</evidence>
<dbReference type="Proteomes" id="UP000594759">
    <property type="component" value="Chromosome"/>
</dbReference>
<dbReference type="Pfam" id="PF00072">
    <property type="entry name" value="Response_reg"/>
    <property type="match status" value="1"/>
</dbReference>